<dbReference type="AlphaFoldDB" id="A0A0K6IGG1"/>
<accession>A0A0K6IGG1</accession>
<name>A0A0K6IGG1_9GAMM</name>
<dbReference type="Gene3D" id="3.90.550.10">
    <property type="entry name" value="Spore Coat Polysaccharide Biosynthesis Protein SpsA, Chain A"/>
    <property type="match status" value="1"/>
</dbReference>
<keyword evidence="2" id="KW-1185">Reference proteome</keyword>
<dbReference type="OrthoDB" id="9477at2"/>
<protein>
    <recommendedName>
        <fullName evidence="3">Glucosyl-3-phosphoglycerate synthase</fullName>
    </recommendedName>
</protein>
<evidence type="ECO:0008006" key="3">
    <source>
        <dbReference type="Google" id="ProtNLM"/>
    </source>
</evidence>
<reference evidence="2" key="1">
    <citation type="submission" date="2015-08" db="EMBL/GenBank/DDBJ databases">
        <authorList>
            <person name="Varghese N."/>
        </authorList>
    </citation>
    <scope>NUCLEOTIDE SEQUENCE [LARGE SCALE GENOMIC DNA]</scope>
    <source>
        <strain evidence="2">JCM 18476</strain>
    </source>
</reference>
<dbReference type="SUPFAM" id="SSF53448">
    <property type="entry name" value="Nucleotide-diphospho-sugar transferases"/>
    <property type="match status" value="1"/>
</dbReference>
<dbReference type="Proteomes" id="UP000182769">
    <property type="component" value="Unassembled WGS sequence"/>
</dbReference>
<sequence length="408" mass="46807">MGDFYQNGIITTLHNLGQRPLEEMEQELCEFAKKRPMALILPCLYSELETDAMPNIIRHLKQVPYPIEIIIGLDRATEAQYRHALEFFSELPQKHKVLWNDGPRLRAIDEILKGEQLSPNDPGKGRNVWFCMGYALTASDADAVAMHDCDIVTYDRSLLARLIYPVANPKFNYEFCKGFYARTANGKMNGRVSRLLVTPLLYSLKKVLGHLDYLDYLDSYRYSLAGEFSFRRDVMTDLRIPSDWGLEVGVLSEMYRNYSTNRLCQVDIADVYDHKHQDLSADNDNGGLSKMSIDITKAIFRKLATNGIVFNQETFRTIKATYYRVALDFIETYRNDAQINGLKLDVHSEERAVELFASNIMKAGNMYLDNPMEAPFIPSWNRVASAFPEVMHQLEEAVSEDMKEFGPK</sequence>
<dbReference type="RefSeq" id="WP_055461172.1">
    <property type="nucleotide sequence ID" value="NZ_CYHG01000001.1"/>
</dbReference>
<organism evidence="1 2">
    <name type="scientific">Marinomonas fungiae</name>
    <dbReference type="NCBI Taxonomy" id="1137284"/>
    <lineage>
        <taxon>Bacteria</taxon>
        <taxon>Pseudomonadati</taxon>
        <taxon>Pseudomonadota</taxon>
        <taxon>Gammaproteobacteria</taxon>
        <taxon>Oceanospirillales</taxon>
        <taxon>Oceanospirillaceae</taxon>
        <taxon>Marinomonas</taxon>
    </lineage>
</organism>
<dbReference type="InterPro" id="IPR029044">
    <property type="entry name" value="Nucleotide-diphossugar_trans"/>
</dbReference>
<evidence type="ECO:0000313" key="2">
    <source>
        <dbReference type="Proteomes" id="UP000182769"/>
    </source>
</evidence>
<dbReference type="STRING" id="1137284.GCA_001418205_00013"/>
<dbReference type="EMBL" id="CYHG01000001">
    <property type="protein sequence ID" value="CUB02184.1"/>
    <property type="molecule type" value="Genomic_DNA"/>
</dbReference>
<gene>
    <name evidence="1" type="ORF">Ga0061065_10114</name>
</gene>
<evidence type="ECO:0000313" key="1">
    <source>
        <dbReference type="EMBL" id="CUB02184.1"/>
    </source>
</evidence>
<proteinExistence type="predicted"/>